<feature type="compositionally biased region" description="Polar residues" evidence="1">
    <location>
        <begin position="193"/>
        <end position="208"/>
    </location>
</feature>
<dbReference type="Proteomes" id="UP001586593">
    <property type="component" value="Unassembled WGS sequence"/>
</dbReference>
<comment type="caution">
    <text evidence="2">The sequence shown here is derived from an EMBL/GenBank/DDBJ whole genome shotgun (WGS) entry which is preliminary data.</text>
</comment>
<dbReference type="PANTHER" id="PTHR31606:SF1">
    <property type="entry name" value="WW DOMAIN BINDING PROTEIN 2, ISOFORM E"/>
    <property type="match status" value="1"/>
</dbReference>
<reference evidence="2 3" key="1">
    <citation type="journal article" date="2024" name="Commun. Biol.">
        <title>Comparative genomic analysis of thermophilic fungi reveals convergent evolutionary adaptations and gene losses.</title>
        <authorList>
            <person name="Steindorff A.S."/>
            <person name="Aguilar-Pontes M.V."/>
            <person name="Robinson A.J."/>
            <person name="Andreopoulos B."/>
            <person name="LaButti K."/>
            <person name="Kuo A."/>
            <person name="Mondo S."/>
            <person name="Riley R."/>
            <person name="Otillar R."/>
            <person name="Haridas S."/>
            <person name="Lipzen A."/>
            <person name="Grimwood J."/>
            <person name="Schmutz J."/>
            <person name="Clum A."/>
            <person name="Reid I.D."/>
            <person name="Moisan M.C."/>
            <person name="Butler G."/>
            <person name="Nguyen T.T.M."/>
            <person name="Dewar K."/>
            <person name="Conant G."/>
            <person name="Drula E."/>
            <person name="Henrissat B."/>
            <person name="Hansel C."/>
            <person name="Singer S."/>
            <person name="Hutchinson M.I."/>
            <person name="de Vries R.P."/>
            <person name="Natvig D.O."/>
            <person name="Powell A.J."/>
            <person name="Tsang A."/>
            <person name="Grigoriev I.V."/>
        </authorList>
    </citation>
    <scope>NUCLEOTIDE SEQUENCE [LARGE SCALE GENOMIC DNA]</scope>
    <source>
        <strain evidence="2 3">ATCC 24622</strain>
    </source>
</reference>
<organism evidence="2 3">
    <name type="scientific">Phialemonium thermophilum</name>
    <dbReference type="NCBI Taxonomy" id="223376"/>
    <lineage>
        <taxon>Eukaryota</taxon>
        <taxon>Fungi</taxon>
        <taxon>Dikarya</taxon>
        <taxon>Ascomycota</taxon>
        <taxon>Pezizomycotina</taxon>
        <taxon>Sordariomycetes</taxon>
        <taxon>Sordariomycetidae</taxon>
        <taxon>Cephalothecales</taxon>
        <taxon>Cephalothecaceae</taxon>
        <taxon>Phialemonium</taxon>
    </lineage>
</organism>
<evidence type="ECO:0000313" key="3">
    <source>
        <dbReference type="Proteomes" id="UP001586593"/>
    </source>
</evidence>
<dbReference type="CDD" id="cd13214">
    <property type="entry name" value="PH-GRAM_WBP2"/>
    <property type="match status" value="1"/>
</dbReference>
<dbReference type="EMBL" id="JAZHXJ010000672">
    <property type="protein sequence ID" value="KAL1854081.1"/>
    <property type="molecule type" value="Genomic_DNA"/>
</dbReference>
<gene>
    <name evidence="2" type="ORF">VTK73DRAFT_8803</name>
</gene>
<feature type="compositionally biased region" description="Pro residues" evidence="1">
    <location>
        <begin position="227"/>
        <end position="238"/>
    </location>
</feature>
<name>A0ABR3W642_9PEZI</name>
<dbReference type="SUPFAM" id="SSF50729">
    <property type="entry name" value="PH domain-like"/>
    <property type="match status" value="1"/>
</dbReference>
<accession>A0ABR3W642</accession>
<dbReference type="PANTHER" id="PTHR31606">
    <property type="entry name" value="WW DOMAIN BINDING PROTEIN 2, ISOFORM E"/>
    <property type="match status" value="1"/>
</dbReference>
<feature type="region of interest" description="Disordered" evidence="1">
    <location>
        <begin position="178"/>
        <end position="246"/>
    </location>
</feature>
<evidence type="ECO:0000256" key="1">
    <source>
        <dbReference type="SAM" id="MobiDB-lite"/>
    </source>
</evidence>
<keyword evidence="3" id="KW-1185">Reference proteome</keyword>
<sequence length="262" mass="28954">MTDQFLAEQHAWTLAQNAQADSDSSDEVNSWVMLGHDGSIVPIPNERILHTSRPRVALELSVPRGLQSDEPFSLRCDSGVAYVTSRRVIYLPANPTEQFKSFFAPILNFEDTHVRSSWIGPWSWGGLVKPVAGGGLPVGLPRVELKLTFKDGGHSDFQTKFELIKERLHHARELELETGQTLNVTDEPLPSYQAATSPDQATPAQSGSRVAPPGMVGSNQAEDSEQPPQPAPDEPPPDYIEAQSQAIGMRYEERMREEAERS</sequence>
<proteinExistence type="predicted"/>
<dbReference type="InterPro" id="IPR044852">
    <property type="entry name" value="WBP2-like"/>
</dbReference>
<protein>
    <submittedName>
        <fullName evidence="2">Uncharacterized protein</fullName>
    </submittedName>
</protein>
<evidence type="ECO:0000313" key="2">
    <source>
        <dbReference type="EMBL" id="KAL1854081.1"/>
    </source>
</evidence>